<name>A0AAE3DM92_9FIRM</name>
<dbReference type="AlphaFoldDB" id="A0AAE3DM92"/>
<evidence type="ECO:0000313" key="3">
    <source>
        <dbReference type="Proteomes" id="UP001199355"/>
    </source>
</evidence>
<proteinExistence type="predicted"/>
<evidence type="ECO:0000259" key="1">
    <source>
        <dbReference type="Pfam" id="PF13524"/>
    </source>
</evidence>
<dbReference type="RefSeq" id="WP_118496464.1">
    <property type="nucleotide sequence ID" value="NZ_JAJEQF010000010.1"/>
</dbReference>
<dbReference type="Pfam" id="PF13524">
    <property type="entry name" value="Glyco_trans_1_2"/>
    <property type="match status" value="1"/>
</dbReference>
<dbReference type="EMBL" id="JAJEQF010000010">
    <property type="protein sequence ID" value="MCC2167224.1"/>
    <property type="molecule type" value="Genomic_DNA"/>
</dbReference>
<feature type="domain" description="Spore protein YkvP/CgeB glycosyl transferase-like" evidence="1">
    <location>
        <begin position="235"/>
        <end position="318"/>
    </location>
</feature>
<accession>A0AAE3DM92</accession>
<dbReference type="Proteomes" id="UP001199355">
    <property type="component" value="Unassembled WGS sequence"/>
</dbReference>
<sequence length="341" mass="39000">MKVTVRLLSGADHLSQILTGFQMLSRENKLTLDILDCRKDSPVYQEAFLEAQVNGIRILFDLMDGYWYNRPETVFPLYHSADIVFKRSFSSVKNSEVFGAFSEKIHPLGFNYHVFCPGSPLIGTTSKIGFLKKRIKGVTCYVSDYEAKMTHVSARPRILFITRLWDPAEPVVQTDSELVRQWGEINEMRMLLVRKLRAAFPEQFIGGIQDSPFAQTQCPDLILSEHSTWKRIYLHRMKHSEICIASTGLHQSSGWKIAEYLAAGRAIVSEPLCYEVPGPFQAGENYLTYTSADGCIEQIRTLLAHPEQILQMGQRNRAYYDEWLRPDQIVTKALEQAKILL</sequence>
<dbReference type="InterPro" id="IPR055259">
    <property type="entry name" value="YkvP/CgeB_Glyco_trans-like"/>
</dbReference>
<keyword evidence="3" id="KW-1185">Reference proteome</keyword>
<protein>
    <submittedName>
        <fullName evidence="2">Glycosyltransferase</fullName>
    </submittedName>
</protein>
<gene>
    <name evidence="2" type="ORF">LKD45_05855</name>
</gene>
<comment type="caution">
    <text evidence="2">The sequence shown here is derived from an EMBL/GenBank/DDBJ whole genome shotgun (WGS) entry which is preliminary data.</text>
</comment>
<evidence type="ECO:0000313" key="2">
    <source>
        <dbReference type="EMBL" id="MCC2167224.1"/>
    </source>
</evidence>
<reference evidence="2 3" key="1">
    <citation type="submission" date="2021-10" db="EMBL/GenBank/DDBJ databases">
        <title>Anaerobic single-cell dispensing facilitates the cultivation of human gut bacteria.</title>
        <authorList>
            <person name="Afrizal A."/>
        </authorList>
    </citation>
    <scope>NUCLEOTIDE SEQUENCE [LARGE SCALE GENOMIC DNA]</scope>
    <source>
        <strain evidence="2 3">CLA-AA-H244</strain>
    </source>
</reference>
<organism evidence="2 3">
    <name type="scientific">Gallintestinimicrobium propionicum</name>
    <dbReference type="NCBI Taxonomy" id="2981770"/>
    <lineage>
        <taxon>Bacteria</taxon>
        <taxon>Bacillati</taxon>
        <taxon>Bacillota</taxon>
        <taxon>Clostridia</taxon>
        <taxon>Lachnospirales</taxon>
        <taxon>Lachnospiraceae</taxon>
        <taxon>Gallintestinimicrobium</taxon>
    </lineage>
</organism>